<gene>
    <name evidence="1" type="ORF">BR63_08285</name>
</gene>
<evidence type="ECO:0000313" key="2">
    <source>
        <dbReference type="Proteomes" id="UP000515847"/>
    </source>
</evidence>
<dbReference type="Proteomes" id="UP000515847">
    <property type="component" value="Chromosome"/>
</dbReference>
<name>A0A7G6E2K6_THEFR</name>
<organism evidence="1 2">
    <name type="scientific">Thermanaerosceptrum fracticalcis</name>
    <dbReference type="NCBI Taxonomy" id="1712410"/>
    <lineage>
        <taxon>Bacteria</taxon>
        <taxon>Bacillati</taxon>
        <taxon>Bacillota</taxon>
        <taxon>Clostridia</taxon>
        <taxon>Eubacteriales</taxon>
        <taxon>Peptococcaceae</taxon>
        <taxon>Thermanaerosceptrum</taxon>
    </lineage>
</organism>
<dbReference type="EMBL" id="CP045798">
    <property type="protein sequence ID" value="QNB46310.1"/>
    <property type="molecule type" value="Genomic_DNA"/>
</dbReference>
<proteinExistence type="predicted"/>
<dbReference type="AlphaFoldDB" id="A0A7G6E2K6"/>
<evidence type="ECO:0000313" key="1">
    <source>
        <dbReference type="EMBL" id="QNB46310.1"/>
    </source>
</evidence>
<sequence length="175" mass="20027">MKRHLVKIFLAAFIPAVLLMLWGMEKDTVLTIRDVEHKIEKELSVPGKEFTLIYTHSVHKTPVYETFIISKDNRFILKEVRYSSLGVGMPFTDEGGVFTNENGQFVLRFDRTLQAIPIRVSPIPDHAIQIDNATYPLLAFAKPESLLEIRAKQKLVLKNINYVDKGAKKWLTTSN</sequence>
<protein>
    <submittedName>
        <fullName evidence="1">DUF1850 domain-containing protein</fullName>
    </submittedName>
</protein>
<dbReference type="InterPro" id="IPR015001">
    <property type="entry name" value="DUF1850"/>
</dbReference>
<dbReference type="KEGG" id="tfr:BR63_08285"/>
<accession>A0A7G6E2K6</accession>
<dbReference type="Pfam" id="PF08905">
    <property type="entry name" value="DUF1850"/>
    <property type="match status" value="1"/>
</dbReference>
<reference evidence="1 2" key="1">
    <citation type="journal article" date="2019" name="Front. Microbiol.">
        <title>Thermoanaerosceptrum fracticalcis gen. nov. sp. nov., a Novel Fumarate-Fermenting Microorganism From a Deep Fractured Carbonate Aquifer of the US Great Basin.</title>
        <authorList>
            <person name="Hamilton-Brehm S.D."/>
            <person name="Stewart L.E."/>
            <person name="Zavarin M."/>
            <person name="Caldwell M."/>
            <person name="Lawson P.A."/>
            <person name="Onstott T.C."/>
            <person name="Grzymski J."/>
            <person name="Neveux I."/>
            <person name="Lollar B.S."/>
            <person name="Russell C.E."/>
            <person name="Moser D.P."/>
        </authorList>
    </citation>
    <scope>NUCLEOTIDE SEQUENCE [LARGE SCALE GENOMIC DNA]</scope>
    <source>
        <strain evidence="1 2">DRI-13</strain>
    </source>
</reference>
<keyword evidence="2" id="KW-1185">Reference proteome</keyword>